<sequence>MVTVRFYGALKSFGEVFQLDVKDTAEALRALFSQIPKLRQTVQQGFYKIRIGRQYLDNRYIEQGLFYRLKAGMTIHVTPVVAGAKRAGVFNLVVGAVLVAASWYAGGAAGWGYLGASGYGMATMGTMVGVSMMLSGVSLMLTKTPSLDGVGSDAEKKQSTAFSDIQNMAAQGQPVPIAVGRIRCGSRIISQGVETYDAESESEKALEQTVGFSKG</sequence>
<gene>
    <name evidence="2" type="ORF">A4G17_07405</name>
    <name evidence="3" type="ORF">EDC49_0683</name>
</gene>
<accession>A0AAE6X6M9</accession>
<evidence type="ECO:0000313" key="3">
    <source>
        <dbReference type="EMBL" id="RPE96294.1"/>
    </source>
</evidence>
<protein>
    <submittedName>
        <fullName evidence="2">Phage tail protein</fullName>
    </submittedName>
</protein>
<dbReference type="InterPro" id="IPR010654">
    <property type="entry name" value="Phage_lambda_tail_I"/>
</dbReference>
<dbReference type="RefSeq" id="WP_123956193.1">
    <property type="nucleotide sequence ID" value="NZ_CP015029.1"/>
</dbReference>
<feature type="transmembrane region" description="Helical" evidence="1">
    <location>
        <begin position="89"/>
        <end position="113"/>
    </location>
</feature>
<evidence type="ECO:0000256" key="1">
    <source>
        <dbReference type="SAM" id="Phobius"/>
    </source>
</evidence>
<dbReference type="Proteomes" id="UP000502287">
    <property type="component" value="Chromosome"/>
</dbReference>
<reference evidence="3 4" key="2">
    <citation type="submission" date="2018-11" db="EMBL/GenBank/DDBJ databases">
        <title>Genomic Encyclopedia of Type Strains, Phase IV (KMG-IV): sequencing the most valuable type-strain genomes for metagenomic binning, comparative biology and taxonomic classification.</title>
        <authorList>
            <person name="Goeker M."/>
        </authorList>
    </citation>
    <scope>NUCLEOTIDE SEQUENCE [LARGE SCALE GENOMIC DNA]</scope>
    <source>
        <strain evidence="3 4">DSM 25797</strain>
    </source>
</reference>
<name>A0AAE6X6M9_9PAST</name>
<organism evidence="2 5">
    <name type="scientific">Frederiksenia canicola</name>
    <dbReference type="NCBI Taxonomy" id="123824"/>
    <lineage>
        <taxon>Bacteria</taxon>
        <taxon>Pseudomonadati</taxon>
        <taxon>Pseudomonadota</taxon>
        <taxon>Gammaproteobacteria</taxon>
        <taxon>Pasteurellales</taxon>
        <taxon>Pasteurellaceae</taxon>
        <taxon>Frederiksenia</taxon>
    </lineage>
</organism>
<dbReference type="KEGG" id="fcl:A4G17_07405"/>
<feature type="transmembrane region" description="Helical" evidence="1">
    <location>
        <begin position="119"/>
        <end position="141"/>
    </location>
</feature>
<keyword evidence="1" id="KW-0472">Membrane</keyword>
<evidence type="ECO:0000313" key="4">
    <source>
        <dbReference type="Proteomes" id="UP000276901"/>
    </source>
</evidence>
<proteinExistence type="predicted"/>
<keyword evidence="4" id="KW-1185">Reference proteome</keyword>
<dbReference type="Pfam" id="PF06805">
    <property type="entry name" value="Lambda_tail_I"/>
    <property type="match status" value="1"/>
</dbReference>
<keyword evidence="1" id="KW-1133">Transmembrane helix</keyword>
<reference evidence="2 5" key="1">
    <citation type="submission" date="2016-03" db="EMBL/GenBank/DDBJ databases">
        <authorList>
            <person name="Hansen M.J."/>
            <person name="Bojesen A.M."/>
            <person name="Planet P."/>
        </authorList>
    </citation>
    <scope>NUCLEOTIDE SEQUENCE [LARGE SCALE GENOMIC DNA]</scope>
    <source>
        <strain evidence="2 5">HPA 21</strain>
    </source>
</reference>
<dbReference type="EMBL" id="RKQT01000001">
    <property type="protein sequence ID" value="RPE96294.1"/>
    <property type="molecule type" value="Genomic_DNA"/>
</dbReference>
<dbReference type="Proteomes" id="UP000276901">
    <property type="component" value="Unassembled WGS sequence"/>
</dbReference>
<evidence type="ECO:0000313" key="2">
    <source>
        <dbReference type="EMBL" id="QIM65277.1"/>
    </source>
</evidence>
<keyword evidence="1" id="KW-0812">Transmembrane</keyword>
<dbReference type="EMBL" id="CP015029">
    <property type="protein sequence ID" value="QIM65277.1"/>
    <property type="molecule type" value="Genomic_DNA"/>
</dbReference>
<evidence type="ECO:0000313" key="5">
    <source>
        <dbReference type="Proteomes" id="UP000502287"/>
    </source>
</evidence>
<dbReference type="AlphaFoldDB" id="A0AAE6X6M9"/>